<keyword evidence="2" id="KW-1185">Reference proteome</keyword>
<organism evidence="1 2">
    <name type="scientific">Columbia Basin potato purple top phytoplasma</name>
    <dbReference type="NCBI Taxonomy" id="307134"/>
    <lineage>
        <taxon>Bacteria</taxon>
        <taxon>Bacillati</taxon>
        <taxon>Mycoplasmatota</taxon>
        <taxon>Mollicutes</taxon>
        <taxon>Acholeplasmatales</taxon>
        <taxon>Acholeplasmataceae</taxon>
        <taxon>Candidatus Phytoplasma</taxon>
        <taxon>16SrVI (Clover proliferation group)</taxon>
    </lineage>
</organism>
<comment type="caution">
    <text evidence="1">The sequence shown here is derived from an EMBL/GenBank/DDBJ whole genome shotgun (WGS) entry which is preliminary data.</text>
</comment>
<evidence type="ECO:0000313" key="2">
    <source>
        <dbReference type="Proteomes" id="UP001221763"/>
    </source>
</evidence>
<dbReference type="Proteomes" id="UP001221763">
    <property type="component" value="Unassembled WGS sequence"/>
</dbReference>
<protein>
    <submittedName>
        <fullName evidence="1">Uncharacterized protein</fullName>
    </submittedName>
</protein>
<gene>
    <name evidence="1" type="ORF">M8044_000437</name>
</gene>
<evidence type="ECO:0000313" key="1">
    <source>
        <dbReference type="EMBL" id="MDC9032214.1"/>
    </source>
</evidence>
<accession>A0ABT5L9E1</accession>
<reference evidence="1 2" key="1">
    <citation type="journal article" date="2023" name="Plant">
        <title>Draft Genome Sequence Resource of CBPPT1, a 'Candidatus Phytoplasma trifolii'-Related Strain Associated with Potato Purple Top Disease in the Columbia Basin, U.S.A.</title>
        <authorList>
            <person name="Wei W."/>
            <person name="Shao J."/>
            <person name="Bottner-Parker K.D."/>
            <person name="Zhao Y."/>
        </authorList>
    </citation>
    <scope>NUCLEOTIDE SEQUENCE [LARGE SCALE GENOMIC DNA]</scope>
    <source>
        <strain evidence="1 2">CBPPT1</strain>
    </source>
</reference>
<name>A0ABT5L9E1_9MOLU</name>
<proteinExistence type="predicted"/>
<sequence>MILLGSIFCKKFIFIIFPSYFFQNKKYFNNIIYFLLLNKINLKKEKQNKKLYFRNSK</sequence>
<dbReference type="EMBL" id="JANHJP010000009">
    <property type="protein sequence ID" value="MDC9032214.1"/>
    <property type="molecule type" value="Genomic_DNA"/>
</dbReference>